<name>A0ABX7P669_9BACT</name>
<protein>
    <submittedName>
        <fullName evidence="1">Uncharacterized protein</fullName>
    </submittedName>
</protein>
<organism evidence="1 2">
    <name type="scientific">Pyxidicoccus parkwayensis</name>
    <dbReference type="NCBI Taxonomy" id="2813578"/>
    <lineage>
        <taxon>Bacteria</taxon>
        <taxon>Pseudomonadati</taxon>
        <taxon>Myxococcota</taxon>
        <taxon>Myxococcia</taxon>
        <taxon>Myxococcales</taxon>
        <taxon>Cystobacterineae</taxon>
        <taxon>Myxococcaceae</taxon>
        <taxon>Pyxidicoccus</taxon>
    </lineage>
</organism>
<gene>
    <name evidence="1" type="ORF">JY651_14025</name>
</gene>
<accession>A0ABX7P669</accession>
<dbReference type="RefSeq" id="WP_206727521.1">
    <property type="nucleotide sequence ID" value="NZ_CP071090.1"/>
</dbReference>
<keyword evidence="2" id="KW-1185">Reference proteome</keyword>
<sequence>MSLQPLSGVEPEEDRRYYKFEHKRLSYGMTFCNIENYVNERKQRILNLLEEKL</sequence>
<reference evidence="1 2" key="1">
    <citation type="submission" date="2021-02" db="EMBL/GenBank/DDBJ databases">
        <title>De Novo genome assembly of isolated myxobacteria.</title>
        <authorList>
            <person name="Stevens D.C."/>
        </authorList>
    </citation>
    <scope>NUCLEOTIDE SEQUENCE [LARGE SCALE GENOMIC DNA]</scope>
    <source>
        <strain evidence="2">SCPEA02</strain>
    </source>
</reference>
<evidence type="ECO:0000313" key="1">
    <source>
        <dbReference type="EMBL" id="QSQ25970.1"/>
    </source>
</evidence>
<dbReference type="Proteomes" id="UP000662747">
    <property type="component" value="Chromosome"/>
</dbReference>
<dbReference type="EMBL" id="CP071090">
    <property type="protein sequence ID" value="QSQ25970.1"/>
    <property type="molecule type" value="Genomic_DNA"/>
</dbReference>
<proteinExistence type="predicted"/>
<evidence type="ECO:0000313" key="2">
    <source>
        <dbReference type="Proteomes" id="UP000662747"/>
    </source>
</evidence>